<evidence type="ECO:0000313" key="7">
    <source>
        <dbReference type="Proteomes" id="UP000650994"/>
    </source>
</evidence>
<proteinExistence type="predicted"/>
<keyword evidence="7" id="KW-1185">Reference proteome</keyword>
<dbReference type="GO" id="GO:0016810">
    <property type="term" value="F:hydrolase activity, acting on carbon-nitrogen (but not peptide) bonds"/>
    <property type="evidence" value="ECO:0007669"/>
    <property type="project" value="InterPro"/>
</dbReference>
<reference evidence="4" key="5">
    <citation type="submission" date="2024-05" db="EMBL/GenBank/DDBJ databases">
        <authorList>
            <person name="Sun Q."/>
            <person name="Zhou Y."/>
        </authorList>
    </citation>
    <scope>NUCLEOTIDE SEQUENCE</scope>
    <source>
        <strain evidence="4">CGMCC 1.12707</strain>
    </source>
</reference>
<dbReference type="Gene3D" id="3.20.20.370">
    <property type="entry name" value="Glycoside hydrolase/deacetylase"/>
    <property type="match status" value="1"/>
</dbReference>
<dbReference type="Proteomes" id="UP000650994">
    <property type="component" value="Unassembled WGS sequence"/>
</dbReference>
<dbReference type="SUPFAM" id="SSF88713">
    <property type="entry name" value="Glycoside hydrolase/deacetylase"/>
    <property type="match status" value="1"/>
</dbReference>
<evidence type="ECO:0000259" key="3">
    <source>
        <dbReference type="PROSITE" id="PS51677"/>
    </source>
</evidence>
<dbReference type="Pfam" id="PF01522">
    <property type="entry name" value="Polysacc_deac_1"/>
    <property type="match status" value="1"/>
</dbReference>
<dbReference type="GO" id="GO:0005975">
    <property type="term" value="P:carbohydrate metabolic process"/>
    <property type="evidence" value="ECO:0007669"/>
    <property type="project" value="InterPro"/>
</dbReference>
<dbReference type="EMBL" id="FRBH01000007">
    <property type="protein sequence ID" value="SHL25372.1"/>
    <property type="molecule type" value="Genomic_DNA"/>
</dbReference>
<dbReference type="InterPro" id="IPR002509">
    <property type="entry name" value="NODB_dom"/>
</dbReference>
<name>A0A1M6Z4P4_9FLAO</name>
<evidence type="ECO:0000313" key="4">
    <source>
        <dbReference type="EMBL" id="GGE87208.1"/>
    </source>
</evidence>
<dbReference type="AlphaFoldDB" id="A0A1M6Z4P4"/>
<reference evidence="5" key="3">
    <citation type="submission" date="2016-11" db="EMBL/GenBank/DDBJ databases">
        <authorList>
            <person name="Jaros S."/>
            <person name="Januszkiewicz K."/>
            <person name="Wedrychowicz H."/>
        </authorList>
    </citation>
    <scope>NUCLEOTIDE SEQUENCE [LARGE SCALE GENOMIC DNA]</scope>
    <source>
        <strain evidence="5">DSM 27989</strain>
    </source>
</reference>
<evidence type="ECO:0000256" key="2">
    <source>
        <dbReference type="ARBA" id="ARBA00022729"/>
    </source>
</evidence>
<dbReference type="InterPro" id="IPR011330">
    <property type="entry name" value="Glyco_hydro/deAcase_b/a-brl"/>
</dbReference>
<reference evidence="4" key="1">
    <citation type="journal article" date="2014" name="Int. J. Syst. Evol. Microbiol.">
        <title>Complete genome of a new Firmicutes species belonging to the dominant human colonic microbiota ('Ruminococcus bicirculans') reveals two chromosomes and a selective capacity to utilize plant glucans.</title>
        <authorList>
            <consortium name="NISC Comparative Sequencing Program"/>
            <person name="Wegmann U."/>
            <person name="Louis P."/>
            <person name="Goesmann A."/>
            <person name="Henrissat B."/>
            <person name="Duncan S.H."/>
            <person name="Flint H.J."/>
        </authorList>
    </citation>
    <scope>NUCLEOTIDE SEQUENCE</scope>
    <source>
        <strain evidence="4">CGMCC 1.12707</strain>
    </source>
</reference>
<dbReference type="GO" id="GO:0005576">
    <property type="term" value="C:extracellular region"/>
    <property type="evidence" value="ECO:0007669"/>
    <property type="project" value="UniProtKB-SubCell"/>
</dbReference>
<feature type="domain" description="NodB homology" evidence="3">
    <location>
        <begin position="70"/>
        <end position="291"/>
    </location>
</feature>
<gene>
    <name evidence="4" type="ORF">GCM10010984_01240</name>
    <name evidence="5" type="ORF">SAMN05443634_107164</name>
</gene>
<evidence type="ECO:0000313" key="6">
    <source>
        <dbReference type="Proteomes" id="UP000184120"/>
    </source>
</evidence>
<dbReference type="PANTHER" id="PTHR34216:SF3">
    <property type="entry name" value="POLY-BETA-1,6-N-ACETYL-D-GLUCOSAMINE N-DEACETYLASE"/>
    <property type="match status" value="1"/>
</dbReference>
<sequence>MIISSIKKNIFPFYHTISNQRLPHIDNLYPLKSIDQFQRELDYLQKNYQTISLKELIRLEQENQYIPQNNYFHLSFDDGLKECLTIISPILEERNLDATFFINPNFIGNKAIFYRYKVALILEKITDKSLKNKLLNCTIHDTKWIDYLVNENQINLSDFDIYLNEKDIQELINKGFSIGAHSMNHPYYRDISLENQLQETEQSLAFLQETFNLDYRVFSFPFTDDNVSKNFFDSIELDLSFGTAGIKDDELSNNIQRLPMDNCLMNPILFINKNRFKYYLQKIVNKHIVVH</sequence>
<dbReference type="STRING" id="1434701.SAMN05443634_107164"/>
<protein>
    <submittedName>
        <fullName evidence="5">Polysaccharide deacetylase</fullName>
    </submittedName>
</protein>
<dbReference type="RefSeq" id="WP_072932318.1">
    <property type="nucleotide sequence ID" value="NZ_BMFL01000001.1"/>
</dbReference>
<dbReference type="CDD" id="cd10918">
    <property type="entry name" value="CE4_NodB_like_5s_6s"/>
    <property type="match status" value="1"/>
</dbReference>
<dbReference type="Proteomes" id="UP000184120">
    <property type="component" value="Unassembled WGS sequence"/>
</dbReference>
<organism evidence="5 6">
    <name type="scientific">Chishuiella changwenlii</name>
    <dbReference type="NCBI Taxonomy" id="1434701"/>
    <lineage>
        <taxon>Bacteria</taxon>
        <taxon>Pseudomonadati</taxon>
        <taxon>Bacteroidota</taxon>
        <taxon>Flavobacteriia</taxon>
        <taxon>Flavobacteriales</taxon>
        <taxon>Weeksellaceae</taxon>
        <taxon>Chishuiella</taxon>
    </lineage>
</organism>
<evidence type="ECO:0000256" key="1">
    <source>
        <dbReference type="ARBA" id="ARBA00004613"/>
    </source>
</evidence>
<dbReference type="OrthoDB" id="1446101at2"/>
<evidence type="ECO:0000313" key="5">
    <source>
        <dbReference type="EMBL" id="SHL25372.1"/>
    </source>
</evidence>
<dbReference type="EMBL" id="BMFL01000001">
    <property type="protein sequence ID" value="GGE87208.1"/>
    <property type="molecule type" value="Genomic_DNA"/>
</dbReference>
<reference evidence="6" key="2">
    <citation type="submission" date="2016-11" db="EMBL/GenBank/DDBJ databases">
        <authorList>
            <person name="Varghese N."/>
            <person name="Submissions S."/>
        </authorList>
    </citation>
    <scope>NUCLEOTIDE SEQUENCE [LARGE SCALE GENOMIC DNA]</scope>
    <source>
        <strain evidence="6">DSM 27989</strain>
    </source>
</reference>
<dbReference type="PROSITE" id="PS51677">
    <property type="entry name" value="NODB"/>
    <property type="match status" value="1"/>
</dbReference>
<accession>A0A1M6Z4P4</accession>
<dbReference type="PANTHER" id="PTHR34216">
    <property type="match status" value="1"/>
</dbReference>
<reference evidence="7" key="4">
    <citation type="journal article" date="2019" name="Int. J. Syst. Evol. Microbiol.">
        <title>The Global Catalogue of Microorganisms (GCM) 10K type strain sequencing project: providing services to taxonomists for standard genome sequencing and annotation.</title>
        <authorList>
            <consortium name="The Broad Institute Genomics Platform"/>
            <consortium name="The Broad Institute Genome Sequencing Center for Infectious Disease"/>
            <person name="Wu L."/>
            <person name="Ma J."/>
        </authorList>
    </citation>
    <scope>NUCLEOTIDE SEQUENCE [LARGE SCALE GENOMIC DNA]</scope>
    <source>
        <strain evidence="7">CGMCC 1.12707</strain>
    </source>
</reference>
<comment type="subcellular location">
    <subcellularLocation>
        <location evidence="1">Secreted</location>
    </subcellularLocation>
</comment>
<dbReference type="InterPro" id="IPR051398">
    <property type="entry name" value="Polysacch_Deacetylase"/>
</dbReference>
<keyword evidence="2" id="KW-0732">Signal</keyword>